<dbReference type="Gene3D" id="3.30.2080.10">
    <property type="entry name" value="GH92 mannosidase domain"/>
    <property type="match status" value="1"/>
</dbReference>
<evidence type="ECO:0000256" key="5">
    <source>
        <dbReference type="SAM" id="SignalP"/>
    </source>
</evidence>
<dbReference type="Pfam" id="PF07971">
    <property type="entry name" value="Glyco_hydro_92"/>
    <property type="match status" value="1"/>
</dbReference>
<dbReference type="Pfam" id="PF17678">
    <property type="entry name" value="Glyco_hydro_92N"/>
    <property type="match status" value="1"/>
</dbReference>
<dbReference type="SUPFAM" id="SSF48208">
    <property type="entry name" value="Six-hairpin glycosidases"/>
    <property type="match status" value="1"/>
</dbReference>
<sequence>MRKSLFLLLTFWVHFAVAQKADLLRYVNTLQGTDSEPKLSYGNTYPTIALPFAQHFFSAQTGKNGDGWKYKYTDNSIRGFQQVHQCSPWMNDYAVFSLMPVSGALKVKEDDRASTFKHENELGKPNYYQVTFDNGIKTEISPTERGAHMRFSFPKKDEAHLVLDGFLKTAAIKIMPKEKKIIGYVKNGLFTQENFKNYFVMEFDQPFSAFGTWTAKGEGVNTGEVTIDGEQVGAYLTFKKGAKVQVKMASSYVSEEQAVLNLHRELGGHKNLEETKQEGAAVWNKLLGRVLVEGGTEEEMATFYSCLFRANLFSRKFYELDETNKPIYFSPYDGKIHKGYMYTDNGFWDTFRAQFPLNNILHREMQGRYMQSLLDAYDQSGWLPTWSNPGMSGVMLGNHAISLLADAWVKGVRTFDPEKALEAYLHEATNRGPFGGSNGREGWESYFIKGYIPYGKIHETTAKTLEYAYDDFCAYQLAKAIGNDYYAGIFERQLYNYRHVWDPEVGFMRGKLEDGSWMPNFDPIEWGGAFTEGNPWQYTWSVFHDLGGLANLMGGTKQFIAKLDTFFNMHSRFKVGTYKQEIHEMTEMVLAKMGQYAHGNQPVQHVAYAYNYAGEPWKTQAQVRKIMRQLYNASPKGFPGDEDQGQMSSWYVISALGLYSVCPGTSQYNVGSPVFKKATISLENGKKFIIEAENNNRQNVYIESANLNGKPFDRNWLDMGEIEQGGVFQLKMSSQPNKQRGKREEDKPFSISKMKP</sequence>
<dbReference type="EMBL" id="FOAF01000001">
    <property type="protein sequence ID" value="SEK46976.1"/>
    <property type="molecule type" value="Genomic_DNA"/>
</dbReference>
<feature type="domain" description="Glycosyl hydrolase family 92" evidence="6">
    <location>
        <begin position="257"/>
        <end position="733"/>
    </location>
</feature>
<dbReference type="FunFam" id="1.20.1050.60:FF:000001">
    <property type="entry name" value="Putative alpha-1,2-mannosidase"/>
    <property type="match status" value="1"/>
</dbReference>
<evidence type="ECO:0000256" key="3">
    <source>
        <dbReference type="ARBA" id="ARBA00022837"/>
    </source>
</evidence>
<dbReference type="STRING" id="407022.SAMN05661044_00318"/>
<organism evidence="8 9">
    <name type="scientific">Olivibacter domesticus</name>
    <name type="common">Pseudosphingobacterium domesticum</name>
    <dbReference type="NCBI Taxonomy" id="407022"/>
    <lineage>
        <taxon>Bacteria</taxon>
        <taxon>Pseudomonadati</taxon>
        <taxon>Bacteroidota</taxon>
        <taxon>Sphingobacteriia</taxon>
        <taxon>Sphingobacteriales</taxon>
        <taxon>Sphingobacteriaceae</taxon>
        <taxon>Olivibacter</taxon>
    </lineage>
</organism>
<keyword evidence="5" id="KW-0732">Signal</keyword>
<feature type="domain" description="Glycosyl hydrolase family 92 N-terminal" evidence="7">
    <location>
        <begin position="26"/>
        <end position="251"/>
    </location>
</feature>
<evidence type="ECO:0000259" key="7">
    <source>
        <dbReference type="Pfam" id="PF17678"/>
    </source>
</evidence>
<feature type="chain" id="PRO_5011697361" evidence="5">
    <location>
        <begin position="19"/>
        <end position="756"/>
    </location>
</feature>
<evidence type="ECO:0000256" key="1">
    <source>
        <dbReference type="ARBA" id="ARBA00001913"/>
    </source>
</evidence>
<dbReference type="InterPro" id="IPR050883">
    <property type="entry name" value="PNGase"/>
</dbReference>
<dbReference type="OrthoDB" id="9758101at2"/>
<dbReference type="GO" id="GO:0005975">
    <property type="term" value="P:carbohydrate metabolic process"/>
    <property type="evidence" value="ECO:0007669"/>
    <property type="project" value="InterPro"/>
</dbReference>
<dbReference type="AlphaFoldDB" id="A0A1H7H9A9"/>
<evidence type="ECO:0000256" key="2">
    <source>
        <dbReference type="ARBA" id="ARBA00011245"/>
    </source>
</evidence>
<dbReference type="InterPro" id="IPR008928">
    <property type="entry name" value="6-hairpin_glycosidase_sf"/>
</dbReference>
<dbReference type="InterPro" id="IPR012939">
    <property type="entry name" value="Glyco_hydro_92"/>
</dbReference>
<dbReference type="Gene3D" id="1.20.1610.10">
    <property type="entry name" value="alpha-1,2-mannosidases domains"/>
    <property type="match status" value="1"/>
</dbReference>
<keyword evidence="9" id="KW-1185">Reference proteome</keyword>
<dbReference type="Proteomes" id="UP000199421">
    <property type="component" value="Unassembled WGS sequence"/>
</dbReference>
<feature type="signal peptide" evidence="5">
    <location>
        <begin position="1"/>
        <end position="18"/>
    </location>
</feature>
<protein>
    <submittedName>
        <fullName evidence="8">Alpha-1,2-mannosidase, putative</fullName>
    </submittedName>
</protein>
<dbReference type="GO" id="GO:0006516">
    <property type="term" value="P:glycoprotein catabolic process"/>
    <property type="evidence" value="ECO:0007669"/>
    <property type="project" value="TreeGrafter"/>
</dbReference>
<dbReference type="RefSeq" id="WP_093317314.1">
    <property type="nucleotide sequence ID" value="NZ_FOAF01000001.1"/>
</dbReference>
<dbReference type="PANTHER" id="PTHR12143">
    <property type="entry name" value="PEPTIDE N-GLYCANASE PNGASE -RELATED"/>
    <property type="match status" value="1"/>
</dbReference>
<feature type="region of interest" description="Disordered" evidence="4">
    <location>
        <begin position="731"/>
        <end position="756"/>
    </location>
</feature>
<comment type="subunit">
    <text evidence="2">Monomer.</text>
</comment>
<dbReference type="InterPro" id="IPR005887">
    <property type="entry name" value="GH92_a_mannosidase_put"/>
</dbReference>
<gene>
    <name evidence="8" type="ORF">SAMN05661044_00318</name>
</gene>
<evidence type="ECO:0000313" key="9">
    <source>
        <dbReference type="Proteomes" id="UP000199421"/>
    </source>
</evidence>
<keyword evidence="3" id="KW-0106">Calcium</keyword>
<evidence type="ECO:0000256" key="4">
    <source>
        <dbReference type="SAM" id="MobiDB-lite"/>
    </source>
</evidence>
<evidence type="ECO:0000259" key="6">
    <source>
        <dbReference type="Pfam" id="PF07971"/>
    </source>
</evidence>
<accession>A0A1H7H9A9</accession>
<dbReference type="NCBIfam" id="TIGR01180">
    <property type="entry name" value="aman2_put"/>
    <property type="match status" value="1"/>
</dbReference>
<proteinExistence type="predicted"/>
<name>A0A1H7H9A9_OLID1</name>
<dbReference type="FunFam" id="3.30.2080.10:FF:000001">
    <property type="entry name" value="Alpha-1,2-mannosidase subfamily"/>
    <property type="match status" value="1"/>
</dbReference>
<evidence type="ECO:0000313" key="8">
    <source>
        <dbReference type="EMBL" id="SEK46976.1"/>
    </source>
</evidence>
<dbReference type="InterPro" id="IPR041371">
    <property type="entry name" value="GH92_N"/>
</dbReference>
<dbReference type="GO" id="GO:0000224">
    <property type="term" value="F:peptide-N4-(N-acetyl-beta-glucosaminyl)asparagine amidase activity"/>
    <property type="evidence" value="ECO:0007669"/>
    <property type="project" value="TreeGrafter"/>
</dbReference>
<reference evidence="9" key="1">
    <citation type="submission" date="2016-10" db="EMBL/GenBank/DDBJ databases">
        <authorList>
            <person name="Varghese N."/>
            <person name="Submissions S."/>
        </authorList>
    </citation>
    <scope>NUCLEOTIDE SEQUENCE [LARGE SCALE GENOMIC DNA]</scope>
    <source>
        <strain evidence="9">DSM 18733</strain>
    </source>
</reference>
<dbReference type="Gene3D" id="2.70.98.10">
    <property type="match status" value="1"/>
</dbReference>
<dbReference type="PANTHER" id="PTHR12143:SF43">
    <property type="entry name" value="PUTATIVE-RELATED"/>
    <property type="match status" value="1"/>
</dbReference>
<dbReference type="GO" id="GO:0030246">
    <property type="term" value="F:carbohydrate binding"/>
    <property type="evidence" value="ECO:0007669"/>
    <property type="project" value="InterPro"/>
</dbReference>
<dbReference type="InterPro" id="IPR014718">
    <property type="entry name" value="GH-type_carb-bd"/>
</dbReference>
<dbReference type="Gene3D" id="1.20.1050.60">
    <property type="entry name" value="alpha-1,2-mannosidase"/>
    <property type="match status" value="1"/>
</dbReference>
<dbReference type="GO" id="GO:0005829">
    <property type="term" value="C:cytosol"/>
    <property type="evidence" value="ECO:0007669"/>
    <property type="project" value="TreeGrafter"/>
</dbReference>
<comment type="cofactor">
    <cofactor evidence="1">
        <name>Ca(2+)</name>
        <dbReference type="ChEBI" id="CHEBI:29108"/>
    </cofactor>
</comment>